<feature type="transmembrane region" description="Helical" evidence="7">
    <location>
        <begin position="36"/>
        <end position="55"/>
    </location>
</feature>
<dbReference type="InterPro" id="IPR050366">
    <property type="entry name" value="BP-dependent_transpt_permease"/>
</dbReference>
<feature type="transmembrane region" description="Helical" evidence="7">
    <location>
        <begin position="97"/>
        <end position="120"/>
    </location>
</feature>
<dbReference type="Pfam" id="PF00528">
    <property type="entry name" value="BPD_transp_1"/>
    <property type="match status" value="1"/>
</dbReference>
<evidence type="ECO:0000259" key="8">
    <source>
        <dbReference type="PROSITE" id="PS50928"/>
    </source>
</evidence>
<dbReference type="HOGENOM" id="CLU_028518_8_0_2"/>
<keyword evidence="3" id="KW-1003">Cell membrane</keyword>
<dbReference type="SUPFAM" id="SSF161098">
    <property type="entry name" value="MetI-like"/>
    <property type="match status" value="1"/>
</dbReference>
<dbReference type="Pfam" id="PF12911">
    <property type="entry name" value="OppC_N"/>
    <property type="match status" value="1"/>
</dbReference>
<evidence type="ECO:0000256" key="5">
    <source>
        <dbReference type="ARBA" id="ARBA00022989"/>
    </source>
</evidence>
<evidence type="ECO:0000256" key="6">
    <source>
        <dbReference type="ARBA" id="ARBA00023136"/>
    </source>
</evidence>
<accession>S0APX7</accession>
<evidence type="ECO:0000313" key="10">
    <source>
        <dbReference type="Proteomes" id="UP000014660"/>
    </source>
</evidence>
<evidence type="ECO:0000256" key="1">
    <source>
        <dbReference type="ARBA" id="ARBA00004651"/>
    </source>
</evidence>
<keyword evidence="6 7" id="KW-0472">Membrane</keyword>
<keyword evidence="5 7" id="KW-1133">Transmembrane helix</keyword>
<feature type="transmembrane region" description="Helical" evidence="7">
    <location>
        <begin position="132"/>
        <end position="153"/>
    </location>
</feature>
<organism evidence="9 10">
    <name type="scientific">Ferroplasma acidarmanus Fer1</name>
    <dbReference type="NCBI Taxonomy" id="333146"/>
    <lineage>
        <taxon>Archaea</taxon>
        <taxon>Methanobacteriati</taxon>
        <taxon>Thermoplasmatota</taxon>
        <taxon>Thermoplasmata</taxon>
        <taxon>Thermoplasmatales</taxon>
        <taxon>Ferroplasmaceae</taxon>
        <taxon>Ferroplasma</taxon>
    </lineage>
</organism>
<reference evidence="9 10" key="1">
    <citation type="journal article" date="2007" name="Proc. Natl. Acad. Sci. U.S.A.">
        <title>Genome dynamics in a natural archaeal population.</title>
        <authorList>
            <person name="Allen E.E."/>
            <person name="Tyson G.W."/>
            <person name="Whitaker R.J."/>
            <person name="Detter J.C."/>
            <person name="Richardson P.M."/>
            <person name="Banfield J.F."/>
        </authorList>
    </citation>
    <scope>NUCLEOTIDE SEQUENCE [LARGE SCALE GENOMIC DNA]</scope>
    <source>
        <strain evidence="10">fer1</strain>
    </source>
</reference>
<feature type="transmembrane region" description="Helical" evidence="7">
    <location>
        <begin position="159"/>
        <end position="180"/>
    </location>
</feature>
<feature type="domain" description="ABC transmembrane type-1" evidence="8">
    <location>
        <begin position="97"/>
        <end position="289"/>
    </location>
</feature>
<gene>
    <name evidence="9" type="ORF">FACI_IFERC00001G0140</name>
</gene>
<proteinExistence type="inferred from homology"/>
<dbReference type="InterPro" id="IPR025966">
    <property type="entry name" value="OppC_N"/>
</dbReference>
<keyword evidence="2 7" id="KW-0813">Transport</keyword>
<dbReference type="EMBL" id="CP004145">
    <property type="protein sequence ID" value="AGO60120.1"/>
    <property type="molecule type" value="Genomic_DNA"/>
</dbReference>
<evidence type="ECO:0000256" key="3">
    <source>
        <dbReference type="ARBA" id="ARBA00022475"/>
    </source>
</evidence>
<evidence type="ECO:0000256" key="4">
    <source>
        <dbReference type="ARBA" id="ARBA00022692"/>
    </source>
</evidence>
<dbReference type="AlphaFoldDB" id="S0APX7"/>
<dbReference type="InterPro" id="IPR000515">
    <property type="entry name" value="MetI-like"/>
</dbReference>
<keyword evidence="4 7" id="KW-0812">Transmembrane</keyword>
<dbReference type="GO" id="GO:0071916">
    <property type="term" value="F:dipeptide transmembrane transporter activity"/>
    <property type="evidence" value="ECO:0007669"/>
    <property type="project" value="TreeGrafter"/>
</dbReference>
<dbReference type="GeneID" id="16024284"/>
<evidence type="ECO:0000313" key="9">
    <source>
        <dbReference type="EMBL" id="AGO60120.1"/>
    </source>
</evidence>
<feature type="transmembrane region" description="Helical" evidence="7">
    <location>
        <begin position="267"/>
        <end position="292"/>
    </location>
</feature>
<dbReference type="PANTHER" id="PTHR43386:SF1">
    <property type="entry name" value="D,D-DIPEPTIDE TRANSPORT SYSTEM PERMEASE PROTEIN DDPC-RELATED"/>
    <property type="match status" value="1"/>
</dbReference>
<feature type="transmembrane region" description="Helical" evidence="7">
    <location>
        <begin position="211"/>
        <end position="232"/>
    </location>
</feature>
<dbReference type="KEGG" id="fac:FACI_IFERC01G0140"/>
<evidence type="ECO:0000256" key="7">
    <source>
        <dbReference type="RuleBase" id="RU363032"/>
    </source>
</evidence>
<dbReference type="GO" id="GO:0005886">
    <property type="term" value="C:plasma membrane"/>
    <property type="evidence" value="ECO:0007669"/>
    <property type="project" value="UniProtKB-SubCell"/>
</dbReference>
<dbReference type="Gene3D" id="1.10.3720.10">
    <property type="entry name" value="MetI-like"/>
    <property type="match status" value="1"/>
</dbReference>
<keyword evidence="10" id="KW-1185">Reference proteome</keyword>
<comment type="subcellular location">
    <subcellularLocation>
        <location evidence="1 7">Cell membrane</location>
        <topology evidence="1 7">Multi-pass membrane protein</topology>
    </subcellularLocation>
</comment>
<dbReference type="PROSITE" id="PS50928">
    <property type="entry name" value="ABC_TM1"/>
    <property type="match status" value="1"/>
</dbReference>
<evidence type="ECO:0000256" key="2">
    <source>
        <dbReference type="ARBA" id="ARBA00022448"/>
    </source>
</evidence>
<comment type="similarity">
    <text evidence="7">Belongs to the binding-protein-dependent transport system permease family.</text>
</comment>
<dbReference type="PANTHER" id="PTHR43386">
    <property type="entry name" value="OLIGOPEPTIDE TRANSPORT SYSTEM PERMEASE PROTEIN APPC"/>
    <property type="match status" value="1"/>
</dbReference>
<sequence>MNNDASKDSFLNKVQLQYHGIIKPLKLLLINNKAKAGFVILVGMIIFSVLGQFFAPYNPNKYEFARSAPPTYAHLLGTTVYGQDVFSQLFYGAAPTLLVGFAVGFMGTFISIFVGISAGFASERVNNIVSGVINIFLIIPGVLLIMLFGSYFLGIHESLGYLPTILILVITGWAFGARTFRSITLSIAKRDFILSSMLIGESRLSIIFRQIIRAIFPVIVSNFFFTAMYGTLGLTFVEYLGVGNLLQINWGTMLYWAINNEAYLTGLWWWILPPSFMISILMFSFILLNFGMDEIGNPSLRRFDSKKNKKGEINEYTEN</sequence>
<dbReference type="InterPro" id="IPR035906">
    <property type="entry name" value="MetI-like_sf"/>
</dbReference>
<name>S0APX7_FERAC</name>
<protein>
    <recommendedName>
        <fullName evidence="8">ABC transmembrane type-1 domain-containing protein</fullName>
    </recommendedName>
</protein>
<dbReference type="RefSeq" id="WP_009886158.1">
    <property type="nucleotide sequence ID" value="NC_021592.1"/>
</dbReference>
<dbReference type="CDD" id="cd06261">
    <property type="entry name" value="TM_PBP2"/>
    <property type="match status" value="1"/>
</dbReference>
<dbReference type="Proteomes" id="UP000014660">
    <property type="component" value="Chromosome"/>
</dbReference>